<dbReference type="AlphaFoldDB" id="D2TQY7"/>
<accession>D2TQY7</accession>
<dbReference type="eggNOG" id="ENOG5033FED">
    <property type="taxonomic scope" value="Bacteria"/>
</dbReference>
<proteinExistence type="predicted"/>
<evidence type="ECO:0000313" key="1">
    <source>
        <dbReference type="EMBL" id="CBG91459.1"/>
    </source>
</evidence>
<keyword evidence="2" id="KW-1185">Reference proteome</keyword>
<dbReference type="Proteomes" id="UP000001889">
    <property type="component" value="Chromosome"/>
</dbReference>
<dbReference type="EMBL" id="FN543502">
    <property type="protein sequence ID" value="CBG91459.1"/>
    <property type="molecule type" value="Genomic_DNA"/>
</dbReference>
<dbReference type="KEGG" id="cro:ROD_47671"/>
<gene>
    <name evidence="1" type="ordered locus">ROD_47671</name>
</gene>
<reference evidence="1 2" key="1">
    <citation type="journal article" date="2010" name="J. Bacteriol.">
        <title>The Citrobacter rodentium genome sequence reveals convergent evolution with human pathogenic Escherichia coli.</title>
        <authorList>
            <person name="Petty N.K."/>
            <person name="Bulgin R."/>
            <person name="Crepin V.F."/>
            <person name="Cerdeno-Tarraga A.M."/>
            <person name="Schroeder G.N."/>
            <person name="Quail M.A."/>
            <person name="Lennard N."/>
            <person name="Corton C."/>
            <person name="Barron A."/>
            <person name="Clark L."/>
            <person name="Toribio A.L."/>
            <person name="Parkhill J."/>
            <person name="Dougan G."/>
            <person name="Frankel G."/>
            <person name="Thomson N.R."/>
        </authorList>
    </citation>
    <scope>NUCLEOTIDE SEQUENCE [LARGE SCALE GENOMIC DNA]</scope>
    <source>
        <strain evidence="1 2">ICC168</strain>
    </source>
</reference>
<organism evidence="1 2">
    <name type="scientific">Citrobacter rodentium (strain ICC168)</name>
    <name type="common">Citrobacter freundii biotype 4280</name>
    <dbReference type="NCBI Taxonomy" id="637910"/>
    <lineage>
        <taxon>Bacteria</taxon>
        <taxon>Pseudomonadati</taxon>
        <taxon>Pseudomonadota</taxon>
        <taxon>Gammaproteobacteria</taxon>
        <taxon>Enterobacterales</taxon>
        <taxon>Enterobacteriaceae</taxon>
        <taxon>Citrobacter</taxon>
    </lineage>
</organism>
<dbReference type="HOGENOM" id="CLU_193042_0_0_6"/>
<dbReference type="STRING" id="637910.ROD_47671"/>
<name>D2TQY7_CITRI</name>
<protein>
    <submittedName>
        <fullName evidence="1">Uncharacterized protein</fullName>
    </submittedName>
</protein>
<evidence type="ECO:0000313" key="2">
    <source>
        <dbReference type="Proteomes" id="UP000001889"/>
    </source>
</evidence>
<sequence length="57" mass="6310">MELHMSKKNKKQASAKPCVVPETNVVSRSFGYEEMLSELEAIIADAEVRLAEEEATA</sequence>